<evidence type="ECO:0000313" key="6">
    <source>
        <dbReference type="Proteomes" id="UP001338125"/>
    </source>
</evidence>
<comment type="caution">
    <text evidence="5">The sequence shown here is derived from an EMBL/GenBank/DDBJ whole genome shotgun (WGS) entry which is preliminary data.</text>
</comment>
<reference evidence="5 6" key="1">
    <citation type="submission" date="2024-01" db="EMBL/GenBank/DDBJ databases">
        <title>Complete genome of Cladobotryum mycophilum ATHUM6906.</title>
        <authorList>
            <person name="Christinaki A.C."/>
            <person name="Myridakis A.I."/>
            <person name="Kouvelis V.N."/>
        </authorList>
    </citation>
    <scope>NUCLEOTIDE SEQUENCE [LARGE SCALE GENOMIC DNA]</scope>
    <source>
        <strain evidence="5 6">ATHUM6906</strain>
    </source>
</reference>
<comment type="similarity">
    <text evidence="2">Belongs to the plant acyltransferase family.</text>
</comment>
<keyword evidence="4" id="KW-0012">Acyltransferase</keyword>
<name>A0ABR0SP60_9HYPO</name>
<evidence type="ECO:0000256" key="3">
    <source>
        <dbReference type="ARBA" id="ARBA00022679"/>
    </source>
</evidence>
<dbReference type="PANTHER" id="PTHR31896">
    <property type="entry name" value="FAMILY REGULATORY PROTEIN, PUTATIVE (AFU_ORTHOLOGUE AFUA_3G14730)-RELATED"/>
    <property type="match status" value="1"/>
</dbReference>
<gene>
    <name evidence="5" type="ORF">PT974_06979</name>
</gene>
<dbReference type="EMBL" id="JAVFKD010000012">
    <property type="protein sequence ID" value="KAK5993545.1"/>
    <property type="molecule type" value="Genomic_DNA"/>
</dbReference>
<evidence type="ECO:0000313" key="5">
    <source>
        <dbReference type="EMBL" id="KAK5993545.1"/>
    </source>
</evidence>
<evidence type="ECO:0000256" key="4">
    <source>
        <dbReference type="ARBA" id="ARBA00023315"/>
    </source>
</evidence>
<sequence length="500" mass="56202">MAWIQRLLWPQPAPPTLHESDIIYPTHFLDDLPGARDLIMTWTMRFNDVLDPDMLHTSLAKLLEVGDWRKLGGRLRRQDGKLQLHVPNPFTKERPALFYTHEAFGINIDEHPLGKQMPKATTNPSLQPNVELFRPFSARPDSPVNVEEYFTQDLPQLSLHVVSFTDATLVSIVWPHILLDAMGLRDLVIAWSLVLNGREAEIPPVLGVRDDLAYKVADPSKGGEAFNLTSRRLGGLAFFGFVFNLLWDVFFGAPMEPRVIFLPKKTVDRLQQRVKDDLGTLEVKAGDGGMRPHISKGDVLVAWMVRMLASSLPKPRPITSMSAVDLRSRVSGLCEPEALYIQNMMIATSMPLTSSEASAASLGEIALRHRQSLIHGATSAQLTSVLQIMRQDKDAGRDPTILVGESNTLLTTFSNWTKAKFSKIVDFSKAVVQTGDGSPDRINPPGTMIYHYPALMKRFAHFRNLVNIMGTDHEDNYWMYAYMSARTWSKIEQSMRELSS</sequence>
<dbReference type="Gene3D" id="3.30.559.10">
    <property type="entry name" value="Chloramphenicol acetyltransferase-like domain"/>
    <property type="match status" value="2"/>
</dbReference>
<dbReference type="PANTHER" id="PTHR31896:SF69">
    <property type="entry name" value="FAMILY REGULATORY PROTEIN, PUTATIVE (AFU_ORTHOLOGUE AFUA_3G14730)-RELATED"/>
    <property type="match status" value="1"/>
</dbReference>
<evidence type="ECO:0000256" key="2">
    <source>
        <dbReference type="ARBA" id="ARBA00009861"/>
    </source>
</evidence>
<evidence type="ECO:0000256" key="1">
    <source>
        <dbReference type="ARBA" id="ARBA00005179"/>
    </source>
</evidence>
<dbReference type="InterPro" id="IPR051283">
    <property type="entry name" value="Sec_Metabolite_Acyltrans"/>
</dbReference>
<accession>A0ABR0SP60</accession>
<comment type="pathway">
    <text evidence="1">Secondary metabolite biosynthesis.</text>
</comment>
<keyword evidence="6" id="KW-1185">Reference proteome</keyword>
<keyword evidence="3" id="KW-0808">Transferase</keyword>
<dbReference type="InterPro" id="IPR023213">
    <property type="entry name" value="CAT-like_dom_sf"/>
</dbReference>
<proteinExistence type="inferred from homology"/>
<dbReference type="Proteomes" id="UP001338125">
    <property type="component" value="Unassembled WGS sequence"/>
</dbReference>
<organism evidence="5 6">
    <name type="scientific">Cladobotryum mycophilum</name>
    <dbReference type="NCBI Taxonomy" id="491253"/>
    <lineage>
        <taxon>Eukaryota</taxon>
        <taxon>Fungi</taxon>
        <taxon>Dikarya</taxon>
        <taxon>Ascomycota</taxon>
        <taxon>Pezizomycotina</taxon>
        <taxon>Sordariomycetes</taxon>
        <taxon>Hypocreomycetidae</taxon>
        <taxon>Hypocreales</taxon>
        <taxon>Hypocreaceae</taxon>
        <taxon>Cladobotryum</taxon>
    </lineage>
</organism>
<protein>
    <submittedName>
        <fullName evidence="5">O-acetyltransferase PaAT-2</fullName>
    </submittedName>
</protein>